<accession>A0A173LLU1</accession>
<keyword evidence="3 4" id="KW-0342">GTP-binding</keyword>
<dbReference type="HAMAP" id="MF_00636">
    <property type="entry name" value="RapZ_like"/>
    <property type="match status" value="1"/>
</dbReference>
<protein>
    <submittedName>
        <fullName evidence="7">UPF0042 nucleotide-binding protein</fullName>
    </submittedName>
</protein>
<dbReference type="NCBIfam" id="NF003828">
    <property type="entry name" value="PRK05416.1"/>
    <property type="match status" value="1"/>
</dbReference>
<dbReference type="AlphaFoldDB" id="A0A173LLU1"/>
<name>A0A173LLU1_9ACTN</name>
<dbReference type="InterPro" id="IPR053931">
    <property type="entry name" value="RapZ_C"/>
</dbReference>
<dbReference type="STRING" id="499555.BJL86_1705"/>
<feature type="binding site" evidence="4">
    <location>
        <begin position="77"/>
        <end position="80"/>
    </location>
    <ligand>
        <name>GTP</name>
        <dbReference type="ChEBI" id="CHEBI:37565"/>
    </ligand>
</feature>
<dbReference type="PANTHER" id="PTHR30448">
    <property type="entry name" value="RNASE ADAPTER PROTEIN RAPZ"/>
    <property type="match status" value="1"/>
</dbReference>
<dbReference type="InterPro" id="IPR053930">
    <property type="entry name" value="RapZ-like_N"/>
</dbReference>
<dbReference type="Pfam" id="PF22740">
    <property type="entry name" value="PapZ_C"/>
    <property type="match status" value="1"/>
</dbReference>
<evidence type="ECO:0000256" key="4">
    <source>
        <dbReference type="HAMAP-Rule" id="MF_00636"/>
    </source>
</evidence>
<sequence length="302" mass="33980">MARTPHNPFPTTNPMLPDQEFLLVTGMSGAGKNAASKVLEEFGWYVVDNPPIETFPALAQVATKPDEPIMRLAVVLDVRTLGLMNNLNLVYRFIAAFGKQLRVLFLDASEDSLVQRFNSVRRRHPLQTGDGIVDGINKERDHLTGLFTRADVVVDTSSLSVHDLRRRLEVPFGNPEFGFQVIVESFGFKYGVPRDVDLQLDMRFLPNPYWVPELRRYSGRDAAVSEYVLSDPSVEDYLESAEKMAEIAMEGYRREGKRYMILGVGCTGGKHRSVAVAEQLGKRLRTLDNVEVAVVHRDLGRE</sequence>
<dbReference type="PANTHER" id="PTHR30448:SF0">
    <property type="entry name" value="RNASE ADAPTER PROTEIN RAPZ"/>
    <property type="match status" value="1"/>
</dbReference>
<reference evidence="7 8" key="1">
    <citation type="submission" date="2016-06" db="EMBL/GenBank/DDBJ databases">
        <title>Complete genome sequence of a saline-alkali tolerant type strain Dietzia timorensis ID05-A0528T.</title>
        <authorList>
            <person name="Wu X."/>
        </authorList>
    </citation>
    <scope>NUCLEOTIDE SEQUENCE [LARGE SCALE GENOMIC DNA]</scope>
    <source>
        <strain evidence="7 8">ID05-A0528</strain>
    </source>
</reference>
<gene>
    <name evidence="7" type="ORF">BJL86_1705</name>
</gene>
<dbReference type="InterPro" id="IPR027417">
    <property type="entry name" value="P-loop_NTPase"/>
</dbReference>
<organism evidence="7 8">
    <name type="scientific">Dietzia timorensis</name>
    <dbReference type="NCBI Taxonomy" id="499555"/>
    <lineage>
        <taxon>Bacteria</taxon>
        <taxon>Bacillati</taxon>
        <taxon>Actinomycetota</taxon>
        <taxon>Actinomycetes</taxon>
        <taxon>Mycobacteriales</taxon>
        <taxon>Dietziaceae</taxon>
        <taxon>Dietzia</taxon>
    </lineage>
</organism>
<dbReference type="RefSeq" id="WP_075844919.1">
    <property type="nucleotide sequence ID" value="NZ_CP015961.1"/>
</dbReference>
<feature type="binding site" evidence="4">
    <location>
        <begin position="26"/>
        <end position="33"/>
    </location>
    <ligand>
        <name>ATP</name>
        <dbReference type="ChEBI" id="CHEBI:30616"/>
    </ligand>
</feature>
<feature type="domain" description="RapZ-like N-terminal" evidence="5">
    <location>
        <begin position="21"/>
        <end position="172"/>
    </location>
</feature>
<keyword evidence="2 4" id="KW-0067">ATP-binding</keyword>
<dbReference type="EMBL" id="CP015961">
    <property type="protein sequence ID" value="ANI92481.1"/>
    <property type="molecule type" value="Genomic_DNA"/>
</dbReference>
<dbReference type="SUPFAM" id="SSF52540">
    <property type="entry name" value="P-loop containing nucleoside triphosphate hydrolases"/>
    <property type="match status" value="1"/>
</dbReference>
<evidence type="ECO:0000256" key="2">
    <source>
        <dbReference type="ARBA" id="ARBA00022840"/>
    </source>
</evidence>
<keyword evidence="8" id="KW-1185">Reference proteome</keyword>
<dbReference type="InterPro" id="IPR005337">
    <property type="entry name" value="RapZ-like"/>
</dbReference>
<evidence type="ECO:0000256" key="3">
    <source>
        <dbReference type="ARBA" id="ARBA00023134"/>
    </source>
</evidence>
<dbReference type="PIRSF" id="PIRSF005052">
    <property type="entry name" value="P-loopkin"/>
    <property type="match status" value="1"/>
</dbReference>
<dbReference type="GO" id="GO:0005525">
    <property type="term" value="F:GTP binding"/>
    <property type="evidence" value="ECO:0007669"/>
    <property type="project" value="UniProtKB-UniRule"/>
</dbReference>
<dbReference type="Proteomes" id="UP000186104">
    <property type="component" value="Chromosome"/>
</dbReference>
<evidence type="ECO:0000313" key="7">
    <source>
        <dbReference type="EMBL" id="ANI92481.1"/>
    </source>
</evidence>
<evidence type="ECO:0000259" key="5">
    <source>
        <dbReference type="Pfam" id="PF03668"/>
    </source>
</evidence>
<evidence type="ECO:0000313" key="8">
    <source>
        <dbReference type="Proteomes" id="UP000186104"/>
    </source>
</evidence>
<dbReference type="Pfam" id="PF03668">
    <property type="entry name" value="RapZ-like_N"/>
    <property type="match status" value="1"/>
</dbReference>
<feature type="domain" description="RapZ C-terminal" evidence="6">
    <location>
        <begin position="180"/>
        <end position="299"/>
    </location>
</feature>
<keyword evidence="1 4" id="KW-0547">Nucleotide-binding</keyword>
<proteinExistence type="inferred from homology"/>
<dbReference type="GO" id="GO:0005524">
    <property type="term" value="F:ATP binding"/>
    <property type="evidence" value="ECO:0007669"/>
    <property type="project" value="UniProtKB-UniRule"/>
</dbReference>
<evidence type="ECO:0000259" key="6">
    <source>
        <dbReference type="Pfam" id="PF22740"/>
    </source>
</evidence>
<dbReference type="KEGG" id="dtm:BJL86_1705"/>
<evidence type="ECO:0000256" key="1">
    <source>
        <dbReference type="ARBA" id="ARBA00022741"/>
    </source>
</evidence>